<protein>
    <recommendedName>
        <fullName evidence="2">Secretion system C-terminal sorting domain-containing protein</fullName>
    </recommendedName>
</protein>
<sequence>MKDADETGVDCGGVDCVPCTENYWPTNTGMASTAPEYSEDVTGDSWVSWINVTAGQRYYLMVNNWSPGADGFDLVWQFSEGGAMDCDIVPLPVELLSFDATCNEGLVNIEWEVASETNNDYFVVLKSYNNIAYASVDTIDGRGNANSYQKYSVSYQEENPGSVYYKLKQVDFDGAFAYSDPVVATCGAENRTFSVMPNPVRQGENWKISNLTIDDEVHIYDIYGREWSKDNLDKGMYTIVVNGKPVSKLIVY</sequence>
<dbReference type="EMBL" id="VSSQ01062431">
    <property type="protein sequence ID" value="MPN15613.1"/>
    <property type="molecule type" value="Genomic_DNA"/>
</dbReference>
<dbReference type="AlphaFoldDB" id="A0A645FU37"/>
<comment type="caution">
    <text evidence="1">The sequence shown here is derived from an EMBL/GenBank/DDBJ whole genome shotgun (WGS) entry which is preliminary data.</text>
</comment>
<organism evidence="1">
    <name type="scientific">bioreactor metagenome</name>
    <dbReference type="NCBI Taxonomy" id="1076179"/>
    <lineage>
        <taxon>unclassified sequences</taxon>
        <taxon>metagenomes</taxon>
        <taxon>ecological metagenomes</taxon>
    </lineage>
</organism>
<name>A0A645FU37_9ZZZZ</name>
<evidence type="ECO:0008006" key="2">
    <source>
        <dbReference type="Google" id="ProtNLM"/>
    </source>
</evidence>
<proteinExistence type="predicted"/>
<evidence type="ECO:0000313" key="1">
    <source>
        <dbReference type="EMBL" id="MPN15613.1"/>
    </source>
</evidence>
<gene>
    <name evidence="1" type="ORF">SDC9_162947</name>
</gene>
<reference evidence="1" key="1">
    <citation type="submission" date="2019-08" db="EMBL/GenBank/DDBJ databases">
        <authorList>
            <person name="Kucharzyk K."/>
            <person name="Murdoch R.W."/>
            <person name="Higgins S."/>
            <person name="Loffler F."/>
        </authorList>
    </citation>
    <scope>NUCLEOTIDE SEQUENCE</scope>
</reference>
<accession>A0A645FU37</accession>